<dbReference type="PANTHER" id="PTHR32089:SF119">
    <property type="entry name" value="METHYL-ACCEPTING CHEMOTAXIS PROTEIN CTPL"/>
    <property type="match status" value="1"/>
</dbReference>
<evidence type="ECO:0000256" key="2">
    <source>
        <dbReference type="ARBA" id="ARBA00022692"/>
    </source>
</evidence>
<dbReference type="Gene3D" id="1.10.287.950">
    <property type="entry name" value="Methyl-accepting chemotaxis protein"/>
    <property type="match status" value="1"/>
</dbReference>
<dbReference type="PROSITE" id="PS50111">
    <property type="entry name" value="CHEMOTAXIS_TRANSDUC_2"/>
    <property type="match status" value="1"/>
</dbReference>
<dbReference type="CDD" id="cd06225">
    <property type="entry name" value="HAMP"/>
    <property type="match status" value="1"/>
</dbReference>
<organism evidence="11 12">
    <name type="scientific">Rheinheimera lutimaris</name>
    <dbReference type="NCBI Taxonomy" id="2740584"/>
    <lineage>
        <taxon>Bacteria</taxon>
        <taxon>Pseudomonadati</taxon>
        <taxon>Pseudomonadota</taxon>
        <taxon>Gammaproteobacteria</taxon>
        <taxon>Chromatiales</taxon>
        <taxon>Chromatiaceae</taxon>
        <taxon>Rheinheimera</taxon>
    </lineage>
</organism>
<dbReference type="InterPro" id="IPR003660">
    <property type="entry name" value="HAMP_dom"/>
</dbReference>
<dbReference type="SUPFAM" id="SSF103190">
    <property type="entry name" value="Sensory domain-like"/>
    <property type="match status" value="1"/>
</dbReference>
<proteinExistence type="inferred from homology"/>
<dbReference type="InterPro" id="IPR033462">
    <property type="entry name" value="Cache_3-Cache_2"/>
</dbReference>
<dbReference type="Pfam" id="PF00672">
    <property type="entry name" value="HAMP"/>
    <property type="match status" value="1"/>
</dbReference>
<keyword evidence="12" id="KW-1185">Reference proteome</keyword>
<dbReference type="GO" id="GO:0007165">
    <property type="term" value="P:signal transduction"/>
    <property type="evidence" value="ECO:0007669"/>
    <property type="project" value="UniProtKB-KW"/>
</dbReference>
<evidence type="ECO:0000256" key="4">
    <source>
        <dbReference type="ARBA" id="ARBA00023136"/>
    </source>
</evidence>
<dbReference type="Pfam" id="PF17201">
    <property type="entry name" value="Cache_3-Cache_2"/>
    <property type="match status" value="1"/>
</dbReference>
<dbReference type="PROSITE" id="PS50885">
    <property type="entry name" value="HAMP"/>
    <property type="match status" value="1"/>
</dbReference>
<comment type="subcellular location">
    <subcellularLocation>
        <location evidence="1">Membrane</location>
        <topology evidence="1">Multi-pass membrane protein</topology>
    </subcellularLocation>
</comment>
<dbReference type="GO" id="GO:0006935">
    <property type="term" value="P:chemotaxis"/>
    <property type="evidence" value="ECO:0007669"/>
    <property type="project" value="UniProtKB-ARBA"/>
</dbReference>
<dbReference type="GO" id="GO:0016020">
    <property type="term" value="C:membrane"/>
    <property type="evidence" value="ECO:0007669"/>
    <property type="project" value="UniProtKB-SubCell"/>
</dbReference>
<evidence type="ECO:0000313" key="12">
    <source>
        <dbReference type="Proteomes" id="UP000523161"/>
    </source>
</evidence>
<evidence type="ECO:0000256" key="6">
    <source>
        <dbReference type="ARBA" id="ARBA00029447"/>
    </source>
</evidence>
<gene>
    <name evidence="11" type="ORF">HRH59_03180</name>
</gene>
<keyword evidence="4 8" id="KW-0472">Membrane</keyword>
<evidence type="ECO:0000256" key="7">
    <source>
        <dbReference type="PROSITE-ProRule" id="PRU00284"/>
    </source>
</evidence>
<feature type="domain" description="Methyl-accepting transducer" evidence="9">
    <location>
        <begin position="368"/>
        <end position="604"/>
    </location>
</feature>
<evidence type="ECO:0000313" key="11">
    <source>
        <dbReference type="EMBL" id="NRQ41570.1"/>
    </source>
</evidence>
<keyword evidence="2 8" id="KW-0812">Transmembrane</keyword>
<dbReference type="AlphaFoldDB" id="A0A7Y5AP90"/>
<dbReference type="SMART" id="SM00304">
    <property type="entry name" value="HAMP"/>
    <property type="match status" value="1"/>
</dbReference>
<evidence type="ECO:0000256" key="5">
    <source>
        <dbReference type="ARBA" id="ARBA00023224"/>
    </source>
</evidence>
<feature type="transmembrane region" description="Helical" evidence="8">
    <location>
        <begin position="285"/>
        <end position="307"/>
    </location>
</feature>
<dbReference type="InterPro" id="IPR004089">
    <property type="entry name" value="MCPsignal_dom"/>
</dbReference>
<dbReference type="InterPro" id="IPR029151">
    <property type="entry name" value="Sensor-like_sf"/>
</dbReference>
<dbReference type="PANTHER" id="PTHR32089">
    <property type="entry name" value="METHYL-ACCEPTING CHEMOTAXIS PROTEIN MCPB"/>
    <property type="match status" value="1"/>
</dbReference>
<dbReference type="SMART" id="SM00283">
    <property type="entry name" value="MA"/>
    <property type="match status" value="1"/>
</dbReference>
<sequence>MTLQKTFIVWLTGLVVVIAIVVIALISGRETDKITLQLEQERTQLGREIMALLTLTDNLMLSQVKSSMRLLNQRISESGDVSVGPPVDVAGRKVNDLLLNNTGQANRFDLVDSLTEIMGGTATLFSRDNEDFVRISTNVITNDKRAIGTVLAPTGLAIAAIRRGEAFYGVVDILGNPFVTGYEPIKDSSNKVIGISYVGYRADLDALNRLVMQSRILSQGFVAIEDRSGKVRVNSDNIPAETVQQILAGKNEGWQQQTLEFAPWGYKVHLVYSDPERSSLVWQTLGPIIALVVLFGILLIALVFFLTKKVVIQPLNKVNASLANIVEGEGDLTARLNFARKDEIGIMAAGFDALLSRVRQTIVDVQQVSKGLKQSADTMDQAAKQVLQKITRQTRETTEIAHAIEEMTSTAHAVAQGALNAETAAQEVATLAQQVMQVVENTVTNSQQQMQAVDQSEHAIGSLTKASVDIAKVLEVISSIAEQTNLLALNAAIEAARAGEQGRGFSVVADEVRSLASRTQASTGEIKHMIAGLETGVLSVAEINNRYKSTVLDNVKFAEAARKALHAVQAAVEQIKSQNAGIASAAEQQSTVAENINQKTRQISQLAEDSAQQSEVTQQTSSGLMRQCETLVTILSGYKV</sequence>
<dbReference type="RefSeq" id="WP_173499808.1">
    <property type="nucleotide sequence ID" value="NZ_JABSOD010000002.1"/>
</dbReference>
<evidence type="ECO:0000256" key="3">
    <source>
        <dbReference type="ARBA" id="ARBA00022989"/>
    </source>
</evidence>
<dbReference type="Proteomes" id="UP000523161">
    <property type="component" value="Unassembled WGS sequence"/>
</dbReference>
<dbReference type="Pfam" id="PF00015">
    <property type="entry name" value="MCPsignal"/>
    <property type="match status" value="1"/>
</dbReference>
<accession>A0A7Y5AP90</accession>
<dbReference type="EMBL" id="JABSOD010000002">
    <property type="protein sequence ID" value="NRQ41570.1"/>
    <property type="molecule type" value="Genomic_DNA"/>
</dbReference>
<dbReference type="CDD" id="cd11386">
    <property type="entry name" value="MCP_signal"/>
    <property type="match status" value="1"/>
</dbReference>
<comment type="caution">
    <text evidence="11">The sequence shown here is derived from an EMBL/GenBank/DDBJ whole genome shotgun (WGS) entry which is preliminary data.</text>
</comment>
<feature type="transmembrane region" description="Helical" evidence="8">
    <location>
        <begin position="7"/>
        <end position="26"/>
    </location>
</feature>
<comment type="similarity">
    <text evidence="6">Belongs to the methyl-accepting chemotaxis (MCP) protein family.</text>
</comment>
<dbReference type="SUPFAM" id="SSF58104">
    <property type="entry name" value="Methyl-accepting chemotaxis protein (MCP) signaling domain"/>
    <property type="match status" value="1"/>
</dbReference>
<evidence type="ECO:0000259" key="10">
    <source>
        <dbReference type="PROSITE" id="PS50885"/>
    </source>
</evidence>
<evidence type="ECO:0000256" key="8">
    <source>
        <dbReference type="SAM" id="Phobius"/>
    </source>
</evidence>
<evidence type="ECO:0000256" key="1">
    <source>
        <dbReference type="ARBA" id="ARBA00004141"/>
    </source>
</evidence>
<keyword evidence="3 8" id="KW-1133">Transmembrane helix</keyword>
<feature type="domain" description="HAMP" evidence="10">
    <location>
        <begin position="309"/>
        <end position="363"/>
    </location>
</feature>
<protein>
    <submittedName>
        <fullName evidence="11">Cache 3/Cache 2 fusion domain-containing protein</fullName>
    </submittedName>
</protein>
<keyword evidence="5 7" id="KW-0807">Transducer</keyword>
<evidence type="ECO:0000259" key="9">
    <source>
        <dbReference type="PROSITE" id="PS50111"/>
    </source>
</evidence>
<name>A0A7Y5AP90_9GAMM</name>
<dbReference type="FunFam" id="1.10.287.950:FF:000001">
    <property type="entry name" value="Methyl-accepting chemotaxis sensory transducer"/>
    <property type="match status" value="1"/>
</dbReference>
<reference evidence="11 12" key="1">
    <citation type="submission" date="2020-06" db="EMBL/GenBank/DDBJ databases">
        <title>Rheinheimera sp. nov., a marine bacterium isolated from coastal.</title>
        <authorList>
            <person name="Yu Q."/>
            <person name="Qi Y."/>
            <person name="Pu J."/>
        </authorList>
    </citation>
    <scope>NUCLEOTIDE SEQUENCE [LARGE SCALE GENOMIC DNA]</scope>
    <source>
        <strain evidence="11 12">YQF-2</strain>
    </source>
</reference>